<feature type="compositionally biased region" description="Low complexity" evidence="1">
    <location>
        <begin position="537"/>
        <end position="552"/>
    </location>
</feature>
<accession>A0A5N7DP72</accession>
<dbReference type="AlphaFoldDB" id="A0A5N6I0Y2"/>
<gene>
    <name evidence="2" type="ORF">BDV37DRAFT_239249</name>
</gene>
<dbReference type="GO" id="GO:0006897">
    <property type="term" value="P:endocytosis"/>
    <property type="evidence" value="ECO:0007669"/>
    <property type="project" value="TreeGrafter"/>
</dbReference>
<reference evidence="2 3" key="1">
    <citation type="submission" date="2019-04" db="EMBL/GenBank/DDBJ databases">
        <authorList>
            <consortium name="DOE Joint Genome Institute"/>
            <person name="Mondo S."/>
            <person name="Kjaerbolling I."/>
            <person name="Vesth T."/>
            <person name="Frisvad J.C."/>
            <person name="Nybo J.L."/>
            <person name="Theobald S."/>
            <person name="Kildgaard S."/>
            <person name="Isbrandt T."/>
            <person name="Kuo A."/>
            <person name="Sato A."/>
            <person name="Lyhne E.K."/>
            <person name="Kogle M.E."/>
            <person name="Wiebenga A."/>
            <person name="Kun R.S."/>
            <person name="Lubbers R.J."/>
            <person name="Makela M.R."/>
            <person name="Barry K."/>
            <person name="Chovatia M."/>
            <person name="Clum A."/>
            <person name="Daum C."/>
            <person name="Haridas S."/>
            <person name="He G."/>
            <person name="LaButti K."/>
            <person name="Lipzen A."/>
            <person name="Riley R."/>
            <person name="Salamov A."/>
            <person name="Simmons B.A."/>
            <person name="Magnuson J.K."/>
            <person name="Henrissat B."/>
            <person name="Mortensen U.H."/>
            <person name="Larsen T.O."/>
            <person name="Devries R.P."/>
            <person name="Grigoriev I.V."/>
            <person name="Machida M."/>
            <person name="Baker S.E."/>
            <person name="Andersen M.R."/>
            <person name="Cantor M.N."/>
            <person name="Hua S.X."/>
        </authorList>
    </citation>
    <scope>NUCLEOTIDE SEQUENCE [LARGE SCALE GENOMIC DNA]</scope>
    <source>
        <strain evidence="2 3">CBS 119388</strain>
    </source>
</reference>
<feature type="region of interest" description="Disordered" evidence="1">
    <location>
        <begin position="379"/>
        <end position="448"/>
    </location>
</feature>
<dbReference type="InterPro" id="IPR018556">
    <property type="entry name" value="SPIN90/Ldb17_LRD"/>
</dbReference>
<accession>A0A5N6I0Y2</accession>
<dbReference type="GO" id="GO:0051666">
    <property type="term" value="P:actin cortical patch localization"/>
    <property type="evidence" value="ECO:0007669"/>
    <property type="project" value="TreeGrafter"/>
</dbReference>
<dbReference type="Proteomes" id="UP000325579">
    <property type="component" value="Unassembled WGS sequence"/>
</dbReference>
<dbReference type="OrthoDB" id="445362at2759"/>
<dbReference type="PANTHER" id="PTHR13357">
    <property type="entry name" value="SH3 ADAPTER PROTEIN SPIN90 NCK INTERACTING PROTEIN WITH SH3 DOMAIN"/>
    <property type="match status" value="1"/>
</dbReference>
<feature type="region of interest" description="Disordered" evidence="1">
    <location>
        <begin position="461"/>
        <end position="690"/>
    </location>
</feature>
<feature type="compositionally biased region" description="Polar residues" evidence="1">
    <location>
        <begin position="605"/>
        <end position="627"/>
    </location>
</feature>
<feature type="compositionally biased region" description="Polar residues" evidence="1">
    <location>
        <begin position="484"/>
        <end position="495"/>
    </location>
</feature>
<evidence type="ECO:0000256" key="1">
    <source>
        <dbReference type="SAM" id="MobiDB-lite"/>
    </source>
</evidence>
<dbReference type="GO" id="GO:0030479">
    <property type="term" value="C:actin cortical patch"/>
    <property type="evidence" value="ECO:0007669"/>
    <property type="project" value="TreeGrafter"/>
</dbReference>
<dbReference type="PANTHER" id="PTHR13357:SF1">
    <property type="entry name" value="NCK-INTERACTING PROTEIN WITH SH3 DOMAIN"/>
    <property type="match status" value="1"/>
</dbReference>
<organism evidence="2 3">
    <name type="scientific">Aspergillus pseudonomiae</name>
    <dbReference type="NCBI Taxonomy" id="1506151"/>
    <lineage>
        <taxon>Eukaryota</taxon>
        <taxon>Fungi</taxon>
        <taxon>Dikarya</taxon>
        <taxon>Ascomycota</taxon>
        <taxon>Pezizomycotina</taxon>
        <taxon>Eurotiomycetes</taxon>
        <taxon>Eurotiomycetidae</taxon>
        <taxon>Eurotiales</taxon>
        <taxon>Aspergillaceae</taxon>
        <taxon>Aspergillus</taxon>
        <taxon>Aspergillus subgen. Circumdati</taxon>
    </lineage>
</organism>
<dbReference type="EMBL" id="ML736744">
    <property type="protein sequence ID" value="KAE8408261.1"/>
    <property type="molecule type" value="Genomic_DNA"/>
</dbReference>
<sequence length="690" mass="77375">MEFEVSLENEQQFWDEIQEIVSALCSSEDVIDNALRSYLNLATKYKDEYLQTELEVTRCSYKLLSSKIFASHAGYVRRQMIYGLLQDDDPDTLYLISSFLLFDGRQNEVALQMMNEEGAFPRLLELLQVQNRKREVEGDGAGLDRLFMDLIYEMSRIQRIKMEDLVLVDDECIKSLFDIIEELSYDSSDPYHYTVIRVLLVLNEQFMISAHDPVDEKSSTPLTNKVIKILSMHGNLYKTFGENIILLINREAETSLQLLTLKLLYLIFTTPTTFEYFYTNDLHVLVDILIRNLLDLPEEASALRHTYLRVLYPLLAHTQLKTPPHYKREELKRMLSILVRGQLSSNEIDQGKIMHFDEVDETTRRLVIRCATVDWLRDEEPDAQSPKELEVDTTTPCPAIPDGCHPEAEIGTPLEPTTSQPISPTSTVGSSPVALSPTNLDESPKTEVVNQAQRLGMHLEPASSSSLSVQEVAAQHEKPGVLTPSRNRTQIATTDRPSSPNKPKIKPLPPKSRRWRGRRTTGDENDKIPEEPGIGPGTSASPSPVTPSTPSIPQEPSDRRGSTTTSGLVPPIPAHGRRSASNPPPAVPPPRRSTLPVVHPHHASSHCTPVTSPSRLQIQQNSNSVQKHGQKPEPPKTRRSGRRRPSQTESPTPSQDGHDGHAALAEVPNEKHHENMTVSVEEAVQNVSLS</sequence>
<dbReference type="GO" id="GO:0071933">
    <property type="term" value="F:Arp2/3 complex binding"/>
    <property type="evidence" value="ECO:0007669"/>
    <property type="project" value="TreeGrafter"/>
</dbReference>
<dbReference type="Pfam" id="PF09431">
    <property type="entry name" value="SPIN90_LRD"/>
    <property type="match status" value="1"/>
</dbReference>
<feature type="compositionally biased region" description="Pro residues" evidence="1">
    <location>
        <begin position="582"/>
        <end position="591"/>
    </location>
</feature>
<name>A0A5N6I0Y2_9EURO</name>
<dbReference type="GeneID" id="43665625"/>
<proteinExistence type="predicted"/>
<keyword evidence="3" id="KW-1185">Reference proteome</keyword>
<feature type="compositionally biased region" description="Basic and acidic residues" evidence="1">
    <location>
        <begin position="520"/>
        <end position="530"/>
    </location>
</feature>
<dbReference type="GO" id="GO:0000147">
    <property type="term" value="P:actin cortical patch assembly"/>
    <property type="evidence" value="ECO:0007669"/>
    <property type="project" value="TreeGrafter"/>
</dbReference>
<feature type="compositionally biased region" description="Low complexity" evidence="1">
    <location>
        <begin position="416"/>
        <end position="427"/>
    </location>
</feature>
<dbReference type="InterPro" id="IPR030125">
    <property type="entry name" value="SPIN90/Ldb17"/>
</dbReference>
<dbReference type="RefSeq" id="XP_031945580.1">
    <property type="nucleotide sequence ID" value="XM_032080934.1"/>
</dbReference>
<evidence type="ECO:0000313" key="3">
    <source>
        <dbReference type="Proteomes" id="UP000325579"/>
    </source>
</evidence>
<protein>
    <submittedName>
        <fullName evidence="2">Uncharacterized protein</fullName>
    </submittedName>
</protein>
<evidence type="ECO:0000313" key="2">
    <source>
        <dbReference type="EMBL" id="KAE8408261.1"/>
    </source>
</evidence>